<accession>A0AAV4UXF5</accession>
<feature type="region of interest" description="Disordered" evidence="1">
    <location>
        <begin position="40"/>
        <end position="67"/>
    </location>
</feature>
<gene>
    <name evidence="2" type="ORF">CDAR_50471</name>
</gene>
<proteinExistence type="predicted"/>
<feature type="compositionally biased region" description="Basic and acidic residues" evidence="1">
    <location>
        <begin position="43"/>
        <end position="54"/>
    </location>
</feature>
<dbReference type="AlphaFoldDB" id="A0AAV4UXF5"/>
<keyword evidence="3" id="KW-1185">Reference proteome</keyword>
<evidence type="ECO:0000313" key="3">
    <source>
        <dbReference type="Proteomes" id="UP001054837"/>
    </source>
</evidence>
<sequence length="121" mass="13509">MQKSELEGFRHLLSAVVVAYLIGQVHHVINIAASSSQGYPMPRFDESGRARDLRPGPSTPGRGTGEFLLARPPAGKDCFEYFATRLRNLSMFEPSLPTRDEYQFITHSLLSFPAVSVPRIF</sequence>
<name>A0AAV4UXF5_9ARAC</name>
<dbReference type="EMBL" id="BPLQ01012086">
    <property type="protein sequence ID" value="GIY62416.1"/>
    <property type="molecule type" value="Genomic_DNA"/>
</dbReference>
<dbReference type="Proteomes" id="UP001054837">
    <property type="component" value="Unassembled WGS sequence"/>
</dbReference>
<evidence type="ECO:0000256" key="1">
    <source>
        <dbReference type="SAM" id="MobiDB-lite"/>
    </source>
</evidence>
<comment type="caution">
    <text evidence="2">The sequence shown here is derived from an EMBL/GenBank/DDBJ whole genome shotgun (WGS) entry which is preliminary data.</text>
</comment>
<reference evidence="2 3" key="1">
    <citation type="submission" date="2021-06" db="EMBL/GenBank/DDBJ databases">
        <title>Caerostris darwini draft genome.</title>
        <authorList>
            <person name="Kono N."/>
            <person name="Arakawa K."/>
        </authorList>
    </citation>
    <scope>NUCLEOTIDE SEQUENCE [LARGE SCALE GENOMIC DNA]</scope>
</reference>
<protein>
    <submittedName>
        <fullName evidence="2">Uncharacterized protein</fullName>
    </submittedName>
</protein>
<organism evidence="2 3">
    <name type="scientific">Caerostris darwini</name>
    <dbReference type="NCBI Taxonomy" id="1538125"/>
    <lineage>
        <taxon>Eukaryota</taxon>
        <taxon>Metazoa</taxon>
        <taxon>Ecdysozoa</taxon>
        <taxon>Arthropoda</taxon>
        <taxon>Chelicerata</taxon>
        <taxon>Arachnida</taxon>
        <taxon>Araneae</taxon>
        <taxon>Araneomorphae</taxon>
        <taxon>Entelegynae</taxon>
        <taxon>Araneoidea</taxon>
        <taxon>Araneidae</taxon>
        <taxon>Caerostris</taxon>
    </lineage>
</organism>
<evidence type="ECO:0000313" key="2">
    <source>
        <dbReference type="EMBL" id="GIY62416.1"/>
    </source>
</evidence>